<dbReference type="AlphaFoldDB" id="A0A9X1ZJK1"/>
<gene>
    <name evidence="1" type="ORF">L2740_10330</name>
</gene>
<sequence length="233" mass="26179">MFKLNENFLVSVLSPECNSCQVTIVDNALSSPADVPLYAKETAYFNNVGADNTFYPGIRDKMPQPYLRFLSSLIERLIINGTLKGDVTTLDVFRSELSLTTLAPDELNLYQKMPHIDCLNNDEYAVVHYFCSEEHGGTSLYNFKPLDLVALTKEQQVKQMIEQVAAQPNSHQSYIDGDTPLFERVAQIPVKFNRIAIYKGNLLHSADLSNPINQVNDLDDGRLTVASFFYLAS</sequence>
<evidence type="ECO:0000313" key="1">
    <source>
        <dbReference type="EMBL" id="MCL1138943.1"/>
    </source>
</evidence>
<dbReference type="InterPro" id="IPR045617">
    <property type="entry name" value="DUF6445"/>
</dbReference>
<evidence type="ECO:0000313" key="2">
    <source>
        <dbReference type="Proteomes" id="UP001139293"/>
    </source>
</evidence>
<dbReference type="EMBL" id="JAKILB010000005">
    <property type="protein sequence ID" value="MCL1138943.1"/>
    <property type="molecule type" value="Genomic_DNA"/>
</dbReference>
<name>A0A9X1ZJK1_9GAMM</name>
<organism evidence="1 2">
    <name type="scientific">Shewanella pneumatophori</name>
    <dbReference type="NCBI Taxonomy" id="314092"/>
    <lineage>
        <taxon>Bacteria</taxon>
        <taxon>Pseudomonadati</taxon>
        <taxon>Pseudomonadota</taxon>
        <taxon>Gammaproteobacteria</taxon>
        <taxon>Alteromonadales</taxon>
        <taxon>Shewanellaceae</taxon>
        <taxon>Shewanella</taxon>
    </lineage>
</organism>
<keyword evidence="2" id="KW-1185">Reference proteome</keyword>
<protein>
    <submittedName>
        <fullName evidence="1">DUF6445 family protein</fullName>
    </submittedName>
</protein>
<accession>A0A9X1ZJK1</accession>
<dbReference type="Pfam" id="PF20043">
    <property type="entry name" value="DUF6445"/>
    <property type="match status" value="1"/>
</dbReference>
<dbReference type="RefSeq" id="WP_248950082.1">
    <property type="nucleotide sequence ID" value="NZ_JAKILB010000005.1"/>
</dbReference>
<reference evidence="1" key="1">
    <citation type="submission" date="2022-01" db="EMBL/GenBank/DDBJ databases">
        <title>Whole genome-based taxonomy of the Shewanellaceae.</title>
        <authorList>
            <person name="Martin-Rodriguez A.J."/>
        </authorList>
    </citation>
    <scope>NUCLEOTIDE SEQUENCE</scope>
    <source>
        <strain evidence="1">KCTC 23973</strain>
    </source>
</reference>
<comment type="caution">
    <text evidence="1">The sequence shown here is derived from an EMBL/GenBank/DDBJ whole genome shotgun (WGS) entry which is preliminary data.</text>
</comment>
<dbReference type="Proteomes" id="UP001139293">
    <property type="component" value="Unassembled WGS sequence"/>
</dbReference>
<proteinExistence type="predicted"/>